<dbReference type="EMBL" id="ML213606">
    <property type="protein sequence ID" value="TFK37769.1"/>
    <property type="molecule type" value="Genomic_DNA"/>
</dbReference>
<proteinExistence type="predicted"/>
<accession>A0A5C3LX00</accession>
<gene>
    <name evidence="1" type="ORF">BDQ12DRAFT_735990</name>
</gene>
<organism evidence="1 2">
    <name type="scientific">Crucibulum laeve</name>
    <dbReference type="NCBI Taxonomy" id="68775"/>
    <lineage>
        <taxon>Eukaryota</taxon>
        <taxon>Fungi</taxon>
        <taxon>Dikarya</taxon>
        <taxon>Basidiomycota</taxon>
        <taxon>Agaricomycotina</taxon>
        <taxon>Agaricomycetes</taxon>
        <taxon>Agaricomycetidae</taxon>
        <taxon>Agaricales</taxon>
        <taxon>Agaricineae</taxon>
        <taxon>Nidulariaceae</taxon>
        <taxon>Crucibulum</taxon>
    </lineage>
</organism>
<keyword evidence="2" id="KW-1185">Reference proteome</keyword>
<sequence>MQNSTTHYSSHCIYELISKTPSIEDRFEGANVLTLHTYRCARGDYKEDILLDANENALAHPFAPLEELSPDLKQTLDLDHYLSPSLNRTKFFLTSLCGLPTPAHVFLSIGCVEAPHARLHGPLMQADPRHPVNVQDVGVLKVSLEFSNGEGEAGVKG</sequence>
<evidence type="ECO:0000313" key="1">
    <source>
        <dbReference type="EMBL" id="TFK37769.1"/>
    </source>
</evidence>
<protein>
    <submittedName>
        <fullName evidence="1">Uncharacterized protein</fullName>
    </submittedName>
</protein>
<dbReference type="AlphaFoldDB" id="A0A5C3LX00"/>
<dbReference type="OrthoDB" id="2015537at2759"/>
<name>A0A5C3LX00_9AGAR</name>
<evidence type="ECO:0000313" key="2">
    <source>
        <dbReference type="Proteomes" id="UP000308652"/>
    </source>
</evidence>
<dbReference type="Proteomes" id="UP000308652">
    <property type="component" value="Unassembled WGS sequence"/>
</dbReference>
<dbReference type="STRING" id="68775.A0A5C3LX00"/>
<reference evidence="1 2" key="1">
    <citation type="journal article" date="2019" name="Nat. Ecol. Evol.">
        <title>Megaphylogeny resolves global patterns of mushroom evolution.</title>
        <authorList>
            <person name="Varga T."/>
            <person name="Krizsan K."/>
            <person name="Foldi C."/>
            <person name="Dima B."/>
            <person name="Sanchez-Garcia M."/>
            <person name="Sanchez-Ramirez S."/>
            <person name="Szollosi G.J."/>
            <person name="Szarkandi J.G."/>
            <person name="Papp V."/>
            <person name="Albert L."/>
            <person name="Andreopoulos W."/>
            <person name="Angelini C."/>
            <person name="Antonin V."/>
            <person name="Barry K.W."/>
            <person name="Bougher N.L."/>
            <person name="Buchanan P."/>
            <person name="Buyck B."/>
            <person name="Bense V."/>
            <person name="Catcheside P."/>
            <person name="Chovatia M."/>
            <person name="Cooper J."/>
            <person name="Damon W."/>
            <person name="Desjardin D."/>
            <person name="Finy P."/>
            <person name="Geml J."/>
            <person name="Haridas S."/>
            <person name="Hughes K."/>
            <person name="Justo A."/>
            <person name="Karasinski D."/>
            <person name="Kautmanova I."/>
            <person name="Kiss B."/>
            <person name="Kocsube S."/>
            <person name="Kotiranta H."/>
            <person name="LaButti K.M."/>
            <person name="Lechner B.E."/>
            <person name="Liimatainen K."/>
            <person name="Lipzen A."/>
            <person name="Lukacs Z."/>
            <person name="Mihaltcheva S."/>
            <person name="Morgado L.N."/>
            <person name="Niskanen T."/>
            <person name="Noordeloos M.E."/>
            <person name="Ohm R.A."/>
            <person name="Ortiz-Santana B."/>
            <person name="Ovrebo C."/>
            <person name="Racz N."/>
            <person name="Riley R."/>
            <person name="Savchenko A."/>
            <person name="Shiryaev A."/>
            <person name="Soop K."/>
            <person name="Spirin V."/>
            <person name="Szebenyi C."/>
            <person name="Tomsovsky M."/>
            <person name="Tulloss R.E."/>
            <person name="Uehling J."/>
            <person name="Grigoriev I.V."/>
            <person name="Vagvolgyi C."/>
            <person name="Papp T."/>
            <person name="Martin F.M."/>
            <person name="Miettinen O."/>
            <person name="Hibbett D.S."/>
            <person name="Nagy L.G."/>
        </authorList>
    </citation>
    <scope>NUCLEOTIDE SEQUENCE [LARGE SCALE GENOMIC DNA]</scope>
    <source>
        <strain evidence="1 2">CBS 166.37</strain>
    </source>
</reference>